<name>A0A497JIR2_9ARCH</name>
<dbReference type="PROSITE" id="PS00018">
    <property type="entry name" value="EF_HAND_1"/>
    <property type="match status" value="1"/>
</dbReference>
<keyword evidence="1" id="KW-0812">Transmembrane</keyword>
<protein>
    <recommendedName>
        <fullName evidence="4">Dockerin domain-containing protein</fullName>
    </recommendedName>
</protein>
<reference evidence="2 3" key="1">
    <citation type="submission" date="2018-06" db="EMBL/GenBank/DDBJ databases">
        <title>Extensive metabolic versatility and redundancy in microbially diverse, dynamic hydrothermal sediments.</title>
        <authorList>
            <person name="Dombrowski N."/>
            <person name="Teske A."/>
            <person name="Baker B.J."/>
        </authorList>
    </citation>
    <scope>NUCLEOTIDE SEQUENCE [LARGE SCALE GENOMIC DNA]</scope>
    <source>
        <strain evidence="2">B9_G13</strain>
    </source>
</reference>
<comment type="caution">
    <text evidence="2">The sequence shown here is derived from an EMBL/GenBank/DDBJ whole genome shotgun (WGS) entry which is preliminary data.</text>
</comment>
<dbReference type="Gene3D" id="1.10.1330.10">
    <property type="entry name" value="Dockerin domain"/>
    <property type="match status" value="1"/>
</dbReference>
<evidence type="ECO:0000256" key="1">
    <source>
        <dbReference type="SAM" id="Phobius"/>
    </source>
</evidence>
<gene>
    <name evidence="2" type="ORF">DRO07_01935</name>
</gene>
<organism evidence="2 3">
    <name type="scientific">Candidatus Iainarchaeum sp</name>
    <dbReference type="NCBI Taxonomy" id="3101447"/>
    <lineage>
        <taxon>Archaea</taxon>
        <taxon>Candidatus Iainarchaeota</taxon>
        <taxon>Candidatus Iainarchaeia</taxon>
        <taxon>Candidatus Iainarchaeales</taxon>
        <taxon>Candidatus Iainarchaeaceae</taxon>
        <taxon>Candidatus Iainarchaeum</taxon>
    </lineage>
</organism>
<dbReference type="EMBL" id="QMWO01000060">
    <property type="protein sequence ID" value="RLG69632.1"/>
    <property type="molecule type" value="Genomic_DNA"/>
</dbReference>
<accession>A0A497JIR2</accession>
<dbReference type="InterPro" id="IPR018247">
    <property type="entry name" value="EF_Hand_1_Ca_BS"/>
</dbReference>
<sequence length="85" mass="9421">MRDIVMVAAAYGANVGSEKYSSRLDFNQDGVIDDADVDLIASYYGYPRLSIYDVLSPFQPVGQLFLVGVTMFVLGVMLMFARVEK</sequence>
<feature type="transmembrane region" description="Helical" evidence="1">
    <location>
        <begin position="61"/>
        <end position="81"/>
    </location>
</feature>
<dbReference type="InterPro" id="IPR036439">
    <property type="entry name" value="Dockerin_dom_sf"/>
</dbReference>
<evidence type="ECO:0000313" key="2">
    <source>
        <dbReference type="EMBL" id="RLG69632.1"/>
    </source>
</evidence>
<evidence type="ECO:0008006" key="4">
    <source>
        <dbReference type="Google" id="ProtNLM"/>
    </source>
</evidence>
<dbReference type="SUPFAM" id="SSF63446">
    <property type="entry name" value="Type I dockerin domain"/>
    <property type="match status" value="1"/>
</dbReference>
<keyword evidence="1" id="KW-1133">Transmembrane helix</keyword>
<dbReference type="AlphaFoldDB" id="A0A497JIR2"/>
<dbReference type="GO" id="GO:0000272">
    <property type="term" value="P:polysaccharide catabolic process"/>
    <property type="evidence" value="ECO:0007669"/>
    <property type="project" value="InterPro"/>
</dbReference>
<keyword evidence="1" id="KW-0472">Membrane</keyword>
<evidence type="ECO:0000313" key="3">
    <source>
        <dbReference type="Proteomes" id="UP000277633"/>
    </source>
</evidence>
<proteinExistence type="predicted"/>
<dbReference type="Proteomes" id="UP000277633">
    <property type="component" value="Unassembled WGS sequence"/>
</dbReference>